<keyword evidence="2" id="KW-1185">Reference proteome</keyword>
<evidence type="ECO:0000313" key="1">
    <source>
        <dbReference type="EMBL" id="SEM22333.1"/>
    </source>
</evidence>
<dbReference type="InterPro" id="IPR022269">
    <property type="entry name" value="SO_2930-like_C"/>
</dbReference>
<name>A0A1H7WLE3_9BACT</name>
<gene>
    <name evidence="1" type="ORF">SAMN04488505_103717</name>
</gene>
<reference evidence="1 2" key="1">
    <citation type="submission" date="2016-10" db="EMBL/GenBank/DDBJ databases">
        <authorList>
            <person name="de Groot N.N."/>
        </authorList>
    </citation>
    <scope>NUCLEOTIDE SEQUENCE [LARGE SCALE GENOMIC DNA]</scope>
    <source>
        <strain evidence="1 2">DSM 21039</strain>
    </source>
</reference>
<dbReference type="RefSeq" id="WP_089914001.1">
    <property type="nucleotide sequence ID" value="NZ_FOBB01000003.1"/>
</dbReference>
<proteinExistence type="predicted"/>
<accession>A0A1H7WLE3</accession>
<organism evidence="1 2">
    <name type="scientific">Chitinophaga rupis</name>
    <dbReference type="NCBI Taxonomy" id="573321"/>
    <lineage>
        <taxon>Bacteria</taxon>
        <taxon>Pseudomonadati</taxon>
        <taxon>Bacteroidota</taxon>
        <taxon>Chitinophagia</taxon>
        <taxon>Chitinophagales</taxon>
        <taxon>Chitinophagaceae</taxon>
        <taxon>Chitinophaga</taxon>
    </lineage>
</organism>
<dbReference type="NCBIfam" id="TIGR03806">
    <property type="entry name" value="chp_HNE_0200"/>
    <property type="match status" value="1"/>
</dbReference>
<dbReference type="EMBL" id="FOBB01000003">
    <property type="protein sequence ID" value="SEM22333.1"/>
    <property type="molecule type" value="Genomic_DNA"/>
</dbReference>
<dbReference type="AlphaFoldDB" id="A0A1H7WLE3"/>
<evidence type="ECO:0000313" key="2">
    <source>
        <dbReference type="Proteomes" id="UP000198984"/>
    </source>
</evidence>
<dbReference type="OrthoDB" id="338827at2"/>
<evidence type="ECO:0008006" key="3">
    <source>
        <dbReference type="Google" id="ProtNLM"/>
    </source>
</evidence>
<protein>
    <recommendedName>
        <fullName evidence="3">Cytochrome c domain-containing protein</fullName>
    </recommendedName>
</protein>
<sequence>MKRVIGITLTLGLLAALLASGIQREAPKETLSAYGFFSGNIADQVPVAGIMPYQLNTPLFSDYAEKLRFIQLPEDSVITYDSANVMHLPVGATIIKTFYYPKDFRHPEKGRRLMETRLLQHKPTGWKALVYIWNDEQTDAFLEVAGDRKPTQFIDHNGHTVSFEYIVPNLNQCKGCHNTNEVMTPIGPTARQLNGDFNYTTGRENQLQHWQKAGILKGLEDVKQAPKVPVWNDPKSGTLAARARTWLEINCAHCHKPEGPAKTSGLFLTVSEQDPVKIGINKTPVAAGRGAADLQFDIVPGHPERSILVYRMESTDPGIMMPELSRKLTHKEGVELVKEWIKQMK</sequence>
<dbReference type="STRING" id="573321.SAMN04488505_103717"/>
<dbReference type="Proteomes" id="UP000198984">
    <property type="component" value="Unassembled WGS sequence"/>
</dbReference>